<organism evidence="1 3">
    <name type="scientific">Zophobas morio</name>
    <dbReference type="NCBI Taxonomy" id="2755281"/>
    <lineage>
        <taxon>Eukaryota</taxon>
        <taxon>Metazoa</taxon>
        <taxon>Ecdysozoa</taxon>
        <taxon>Arthropoda</taxon>
        <taxon>Hexapoda</taxon>
        <taxon>Insecta</taxon>
        <taxon>Pterygota</taxon>
        <taxon>Neoptera</taxon>
        <taxon>Endopterygota</taxon>
        <taxon>Coleoptera</taxon>
        <taxon>Polyphaga</taxon>
        <taxon>Cucujiformia</taxon>
        <taxon>Tenebrionidae</taxon>
        <taxon>Zophobas</taxon>
    </lineage>
</organism>
<dbReference type="Proteomes" id="UP001168821">
    <property type="component" value="Unassembled WGS sequence"/>
</dbReference>
<comment type="caution">
    <text evidence="1">The sequence shown here is derived from an EMBL/GenBank/DDBJ whole genome shotgun (WGS) entry which is preliminary data.</text>
</comment>
<reference evidence="1" key="1">
    <citation type="journal article" date="2023" name="G3 (Bethesda)">
        <title>Whole genome assemblies of Zophobas morio and Tenebrio molitor.</title>
        <authorList>
            <person name="Kaur S."/>
            <person name="Stinson S.A."/>
            <person name="diCenzo G.C."/>
        </authorList>
    </citation>
    <scope>NUCLEOTIDE SEQUENCE</scope>
    <source>
        <strain evidence="1">QUZm001</strain>
    </source>
</reference>
<name>A0AA38I796_9CUCU</name>
<accession>A0AA38I796</accession>
<evidence type="ECO:0000313" key="2">
    <source>
        <dbReference type="EMBL" id="KAJ3650859.1"/>
    </source>
</evidence>
<gene>
    <name evidence="1" type="ORF">Zmor_016642</name>
    <name evidence="2" type="ORF">Zmor_016937</name>
</gene>
<dbReference type="EMBL" id="JALNTZ010000005">
    <property type="protein sequence ID" value="KAJ3650859.1"/>
    <property type="molecule type" value="Genomic_DNA"/>
</dbReference>
<dbReference type="EMBL" id="JALNTZ010000005">
    <property type="protein sequence ID" value="KAJ3650552.1"/>
    <property type="molecule type" value="Genomic_DNA"/>
</dbReference>
<evidence type="ECO:0000313" key="3">
    <source>
        <dbReference type="Proteomes" id="UP001168821"/>
    </source>
</evidence>
<protein>
    <submittedName>
        <fullName evidence="1">Uncharacterized protein</fullName>
    </submittedName>
</protein>
<sequence>MKTGCFNIAIVGNVCVPFEKLPDGKNTVVSTGNYRNRYVPKRLNISESVSTLQRENKPALLCPKGGHVAIFCQWPSRLNSCPLRNEIRPGRDGVLEMVAKYNGTMGRWIYMDVNTLIQVTFEKLGFNISFNVLSVCIQAKCTNAIARRAPGKRDFVFMGRFVRTGQWEDFDFGRNWAFDYGLRAAGAQWGSVTMVSNRKTFQG</sequence>
<keyword evidence="3" id="KW-1185">Reference proteome</keyword>
<evidence type="ECO:0000313" key="1">
    <source>
        <dbReference type="EMBL" id="KAJ3650552.1"/>
    </source>
</evidence>
<dbReference type="AlphaFoldDB" id="A0AA38I796"/>
<proteinExistence type="predicted"/>